<dbReference type="SUPFAM" id="SSF103642">
    <property type="entry name" value="Sec-C motif"/>
    <property type="match status" value="1"/>
</dbReference>
<gene>
    <name evidence="1" type="ORF">H8B21_10505</name>
</gene>
<dbReference type="SUPFAM" id="SSF54495">
    <property type="entry name" value="UBC-like"/>
    <property type="match status" value="1"/>
</dbReference>
<evidence type="ECO:0000313" key="1">
    <source>
        <dbReference type="EMBL" id="MBD1422000.1"/>
    </source>
</evidence>
<dbReference type="Proteomes" id="UP000651112">
    <property type="component" value="Unassembled WGS sequence"/>
</dbReference>
<sequence>MASFEKDFKSVVRYFPKLSFRTSKSCPFWQIEGKIDIQDTANAYWETFDIIIKVPKSYPHCIPKVFEKSNHIKRHPDWHIDDKGECCVDINNRLKVEAKRGINILEFVRKKVYSYFANQLYKKYHKEYANGEYKHSNEGILQYYIEDLGFTSIYEVLKVLQRLSQDTKIDRNSMCPCGSTKKTKKCHLNQINLIISSGKKTILTDRISLEEVEKK</sequence>
<dbReference type="Gene3D" id="3.10.450.50">
    <property type="match status" value="1"/>
</dbReference>
<keyword evidence="2" id="KW-1185">Reference proteome</keyword>
<accession>A0ABR7XS54</accession>
<dbReference type="EMBL" id="JACNYL010000002">
    <property type="protein sequence ID" value="MBD1422000.1"/>
    <property type="molecule type" value="Genomic_DNA"/>
</dbReference>
<name>A0ABR7XS54_9SPHI</name>
<dbReference type="RefSeq" id="WP_190313698.1">
    <property type="nucleotide sequence ID" value="NZ_JACNYL010000002.1"/>
</dbReference>
<dbReference type="InterPro" id="IPR016135">
    <property type="entry name" value="UBQ-conjugating_enzyme/RWD"/>
</dbReference>
<organism evidence="1 2">
    <name type="scientific">Sphingobacterium chuzhouense</name>
    <dbReference type="NCBI Taxonomy" id="1742264"/>
    <lineage>
        <taxon>Bacteria</taxon>
        <taxon>Pseudomonadati</taxon>
        <taxon>Bacteroidota</taxon>
        <taxon>Sphingobacteriia</taxon>
        <taxon>Sphingobacteriales</taxon>
        <taxon>Sphingobacteriaceae</taxon>
        <taxon>Sphingobacterium</taxon>
    </lineage>
</organism>
<reference evidence="1 2" key="1">
    <citation type="submission" date="2020-08" db="EMBL/GenBank/DDBJ databases">
        <title>Sphingobacterium sp. DN00404 isolated from aquaculture water.</title>
        <authorList>
            <person name="Zhang M."/>
        </authorList>
    </citation>
    <scope>NUCLEOTIDE SEQUENCE [LARGE SCALE GENOMIC DNA]</scope>
    <source>
        <strain evidence="1 2">KCTC 42746</strain>
    </source>
</reference>
<protein>
    <submittedName>
        <fullName evidence="1">SEC-C domain-containing protein</fullName>
    </submittedName>
</protein>
<evidence type="ECO:0000313" key="2">
    <source>
        <dbReference type="Proteomes" id="UP000651112"/>
    </source>
</evidence>
<comment type="caution">
    <text evidence="1">The sequence shown here is derived from an EMBL/GenBank/DDBJ whole genome shotgun (WGS) entry which is preliminary data.</text>
</comment>
<proteinExistence type="predicted"/>